<dbReference type="RefSeq" id="WP_130065974.1">
    <property type="nucleotide sequence ID" value="NZ_VVXJ01000049.1"/>
</dbReference>
<evidence type="ECO:0000313" key="2">
    <source>
        <dbReference type="Proteomes" id="UP000322658"/>
    </source>
</evidence>
<sequence>MEPKPLFDVKYWEDAYRFLQKIDEASRLKILENIDKARYALDPKLLKKLTGEIWEFRTKYAGIQYRLLAFWDKRDSVQTLVIATHGFKKKTQKTPKQEIDRAIRIRSEYYEE</sequence>
<comment type="caution">
    <text evidence="1">The sequence shown here is derived from an EMBL/GenBank/DDBJ whole genome shotgun (WGS) entry which is preliminary data.</text>
</comment>
<name>A0A5B3GGD5_9BACT</name>
<protein>
    <submittedName>
        <fullName evidence="1">Type II toxin-antitoxin system RelE/ParE family toxin</fullName>
    </submittedName>
</protein>
<reference evidence="1 2" key="1">
    <citation type="journal article" date="2019" name="Nat. Med.">
        <title>A library of human gut bacterial isolates paired with longitudinal multiomics data enables mechanistic microbiome research.</title>
        <authorList>
            <person name="Poyet M."/>
            <person name="Groussin M."/>
            <person name="Gibbons S.M."/>
            <person name="Avila-Pacheco J."/>
            <person name="Jiang X."/>
            <person name="Kearney S.M."/>
            <person name="Perrotta A.R."/>
            <person name="Berdy B."/>
            <person name="Zhao S."/>
            <person name="Lieberman T.D."/>
            <person name="Swanson P.K."/>
            <person name="Smith M."/>
            <person name="Roesemann S."/>
            <person name="Alexander J.E."/>
            <person name="Rich S.A."/>
            <person name="Livny J."/>
            <person name="Vlamakis H."/>
            <person name="Clish C."/>
            <person name="Bullock K."/>
            <person name="Deik A."/>
            <person name="Scott J."/>
            <person name="Pierce K.A."/>
            <person name="Xavier R.J."/>
            <person name="Alm E.J."/>
        </authorList>
    </citation>
    <scope>NUCLEOTIDE SEQUENCE [LARGE SCALE GENOMIC DNA]</scope>
    <source>
        <strain evidence="1 2">BIOML-A1</strain>
    </source>
</reference>
<dbReference type="Proteomes" id="UP000322658">
    <property type="component" value="Unassembled WGS sequence"/>
</dbReference>
<gene>
    <name evidence="1" type="ORF">F2Y07_13835</name>
</gene>
<dbReference type="InterPro" id="IPR035093">
    <property type="entry name" value="RelE/ParE_toxin_dom_sf"/>
</dbReference>
<dbReference type="AlphaFoldDB" id="A0A5B3GGD5"/>
<evidence type="ECO:0000313" key="1">
    <source>
        <dbReference type="EMBL" id="KAA2372624.1"/>
    </source>
</evidence>
<proteinExistence type="predicted"/>
<dbReference type="InterPro" id="IPR009241">
    <property type="entry name" value="HigB-like"/>
</dbReference>
<accession>A0A5B3GGD5</accession>
<dbReference type="Pfam" id="PF05973">
    <property type="entry name" value="Gp49"/>
    <property type="match status" value="1"/>
</dbReference>
<organism evidence="1 2">
    <name type="scientific">Alistipes shahii</name>
    <dbReference type="NCBI Taxonomy" id="328814"/>
    <lineage>
        <taxon>Bacteria</taxon>
        <taxon>Pseudomonadati</taxon>
        <taxon>Bacteroidota</taxon>
        <taxon>Bacteroidia</taxon>
        <taxon>Bacteroidales</taxon>
        <taxon>Rikenellaceae</taxon>
        <taxon>Alistipes</taxon>
    </lineage>
</organism>
<dbReference type="SUPFAM" id="SSF143011">
    <property type="entry name" value="RelE-like"/>
    <property type="match status" value="1"/>
</dbReference>
<dbReference type="EMBL" id="VVXJ01000049">
    <property type="protein sequence ID" value="KAA2372624.1"/>
    <property type="molecule type" value="Genomic_DNA"/>
</dbReference>